<gene>
    <name evidence="1" type="ORF">AZF04_11925</name>
</gene>
<dbReference type="AlphaFoldDB" id="A0A161P524"/>
<dbReference type="PANTHER" id="PTHR47478:SF1">
    <property type="entry name" value="PYRIMIDINE 5'-NUCLEOTIDASE YJJG"/>
    <property type="match status" value="1"/>
</dbReference>
<sequence length="240" mass="28232">MFNSDIKLILFDLDNTLYNFNEKWDIGTYHTFKASKLTDGIQFEDFIVEYKKNDKYYWELHHKGEIDLDAVRRLRFIKTLQFFGKKANVGESDEYFQAFISKVLDLIKPDETVNRFLKELSNHYKIGILTNGKVKEQSIKINNLELDTIIPESHIFVSEKIGYDKPNEKAFLTVLNDFKLEPREVIYVGDSWDNDVIGAKKVGIKPIWIDINSSKITDHEIDTYSNIHDFIKHWNQVLQS</sequence>
<dbReference type="STRING" id="519424.AZF04_11925"/>
<reference evidence="1" key="1">
    <citation type="submission" date="2016-02" db="EMBL/GenBank/DDBJ databases">
        <title>Genome sequence of Bacillus trypoxylicola KCTC 13244(T).</title>
        <authorList>
            <person name="Jeong H."/>
            <person name="Park S.-H."/>
            <person name="Choi S.-K."/>
        </authorList>
    </citation>
    <scope>NUCLEOTIDE SEQUENCE [LARGE SCALE GENOMIC DNA]</scope>
    <source>
        <strain evidence="1">KCTC 13244</strain>
    </source>
</reference>
<dbReference type="Gene3D" id="3.40.50.1000">
    <property type="entry name" value="HAD superfamily/HAD-like"/>
    <property type="match status" value="1"/>
</dbReference>
<dbReference type="Proteomes" id="UP000075806">
    <property type="component" value="Unassembled WGS sequence"/>
</dbReference>
<comment type="caution">
    <text evidence="1">The sequence shown here is derived from an EMBL/GenBank/DDBJ whole genome shotgun (WGS) entry which is preliminary data.</text>
</comment>
<dbReference type="InterPro" id="IPR041492">
    <property type="entry name" value="HAD_2"/>
</dbReference>
<keyword evidence="2" id="KW-1185">Reference proteome</keyword>
<dbReference type="InterPro" id="IPR052550">
    <property type="entry name" value="Pyrimidine_5'-ntase_YjjG"/>
</dbReference>
<dbReference type="RefSeq" id="WP_061949984.1">
    <property type="nucleotide sequence ID" value="NZ_LTAO01000037.1"/>
</dbReference>
<evidence type="ECO:0000313" key="1">
    <source>
        <dbReference type="EMBL" id="KYG27035.1"/>
    </source>
</evidence>
<proteinExistence type="predicted"/>
<name>A0A161P524_9BACI</name>
<evidence type="ECO:0008006" key="3">
    <source>
        <dbReference type="Google" id="ProtNLM"/>
    </source>
</evidence>
<accession>A0A161P524</accession>
<dbReference type="InterPro" id="IPR006439">
    <property type="entry name" value="HAD-SF_hydro_IA"/>
</dbReference>
<organism evidence="1 2">
    <name type="scientific">Alkalihalobacillus trypoxylicola</name>
    <dbReference type="NCBI Taxonomy" id="519424"/>
    <lineage>
        <taxon>Bacteria</taxon>
        <taxon>Bacillati</taxon>
        <taxon>Bacillota</taxon>
        <taxon>Bacilli</taxon>
        <taxon>Bacillales</taxon>
        <taxon>Bacillaceae</taxon>
        <taxon>Alkalihalobacillus</taxon>
    </lineage>
</organism>
<dbReference type="EMBL" id="LTAO01000037">
    <property type="protein sequence ID" value="KYG27035.1"/>
    <property type="molecule type" value="Genomic_DNA"/>
</dbReference>
<dbReference type="Pfam" id="PF13419">
    <property type="entry name" value="HAD_2"/>
    <property type="match status" value="1"/>
</dbReference>
<dbReference type="NCBIfam" id="TIGR01549">
    <property type="entry name" value="HAD-SF-IA-v1"/>
    <property type="match status" value="1"/>
</dbReference>
<evidence type="ECO:0000313" key="2">
    <source>
        <dbReference type="Proteomes" id="UP000075806"/>
    </source>
</evidence>
<dbReference type="InterPro" id="IPR023214">
    <property type="entry name" value="HAD_sf"/>
</dbReference>
<dbReference type="OrthoDB" id="25198at2"/>
<dbReference type="Gene3D" id="1.10.150.240">
    <property type="entry name" value="Putative phosphatase, domain 2"/>
    <property type="match status" value="1"/>
</dbReference>
<protein>
    <recommendedName>
        <fullName evidence="3">Haloacid dehalogenase</fullName>
    </recommendedName>
</protein>
<dbReference type="InterPro" id="IPR036412">
    <property type="entry name" value="HAD-like_sf"/>
</dbReference>
<dbReference type="PANTHER" id="PTHR47478">
    <property type="match status" value="1"/>
</dbReference>
<dbReference type="SUPFAM" id="SSF56784">
    <property type="entry name" value="HAD-like"/>
    <property type="match status" value="1"/>
</dbReference>
<dbReference type="SFLD" id="SFLDS00003">
    <property type="entry name" value="Haloacid_Dehalogenase"/>
    <property type="match status" value="1"/>
</dbReference>
<dbReference type="SFLD" id="SFLDG01129">
    <property type="entry name" value="C1.5:_HAD__Beta-PGM__Phosphata"/>
    <property type="match status" value="1"/>
</dbReference>
<dbReference type="InterPro" id="IPR023198">
    <property type="entry name" value="PGP-like_dom2"/>
</dbReference>